<dbReference type="Pfam" id="PF18950">
    <property type="entry name" value="DUF5694"/>
    <property type="match status" value="1"/>
</dbReference>
<reference evidence="1" key="1">
    <citation type="journal article" date="2014" name="Front. Microbiol.">
        <title>High frequency of phylogenetically diverse reductive dehalogenase-homologous genes in deep subseafloor sedimentary metagenomes.</title>
        <authorList>
            <person name="Kawai M."/>
            <person name="Futagami T."/>
            <person name="Toyoda A."/>
            <person name="Takaki Y."/>
            <person name="Nishi S."/>
            <person name="Hori S."/>
            <person name="Arai W."/>
            <person name="Tsubouchi T."/>
            <person name="Morono Y."/>
            <person name="Uchiyama I."/>
            <person name="Ito T."/>
            <person name="Fujiyama A."/>
            <person name="Inagaki F."/>
            <person name="Takami H."/>
        </authorList>
    </citation>
    <scope>NUCLEOTIDE SEQUENCE</scope>
    <source>
        <strain evidence="1">Expedition CK06-06</strain>
    </source>
</reference>
<evidence type="ECO:0000313" key="1">
    <source>
        <dbReference type="EMBL" id="GAI82429.1"/>
    </source>
</evidence>
<accession>X1TQW6</accession>
<protein>
    <submittedName>
        <fullName evidence="1">Uncharacterized protein</fullName>
    </submittedName>
</protein>
<name>X1TQW6_9ZZZZ</name>
<dbReference type="EMBL" id="BARW01014993">
    <property type="protein sequence ID" value="GAI82429.1"/>
    <property type="molecule type" value="Genomic_DNA"/>
</dbReference>
<feature type="non-terminal residue" evidence="1">
    <location>
        <position position="1"/>
    </location>
</feature>
<organism evidence="1">
    <name type="scientific">marine sediment metagenome</name>
    <dbReference type="NCBI Taxonomy" id="412755"/>
    <lineage>
        <taxon>unclassified sequences</taxon>
        <taxon>metagenomes</taxon>
        <taxon>ecological metagenomes</taxon>
    </lineage>
</organism>
<proteinExistence type="predicted"/>
<gene>
    <name evidence="1" type="ORF">S12H4_26430</name>
</gene>
<dbReference type="InterPro" id="IPR043749">
    <property type="entry name" value="DUF5694"/>
</dbReference>
<comment type="caution">
    <text evidence="1">The sequence shown here is derived from an EMBL/GenBank/DDBJ whole genome shotgun (WGS) entry which is preliminary data.</text>
</comment>
<sequence>VQYLLASYDDVSALLQWFYLPEAFRSRYKDIPDNIHDYINNQLESSNEIISIGMSIAKRLGLDRIEYVDDHHDKEIFLKIASKLTAEIQNNSEYLSIQNDSFYKKSQQRLQDAVKKGDLLPYYIYMNSLEYGARDMELQWNLWFRTKLQSGLDRSRMALWEVRNLNISSHIRRATALHPGERLLVIIGASHKPFLEIYLNQMVDIKLVQLRDVSSNID</sequence>
<dbReference type="AlphaFoldDB" id="X1TQW6"/>